<protein>
    <submittedName>
        <fullName evidence="3">Uncharacterized protein</fullName>
    </submittedName>
</protein>
<sequence length="107" mass="12259">MIILGLNYVYMFGACFSIIWHELECGLVLVVVNWVREQRLILQVSPKRAISPKREVQNLVSVLGSRCLLRRPVLELSDRDSRLGESGSPKRGHDGNLHNFEHDFSSR</sequence>
<accession>A0A4D6LP44</accession>
<keyword evidence="4" id="KW-1185">Reference proteome</keyword>
<name>A0A4D6LP44_VIGUN</name>
<evidence type="ECO:0000313" key="4">
    <source>
        <dbReference type="Proteomes" id="UP000501690"/>
    </source>
</evidence>
<feature type="transmembrane region" description="Helical" evidence="2">
    <location>
        <begin position="6"/>
        <end position="35"/>
    </location>
</feature>
<feature type="compositionally biased region" description="Basic and acidic residues" evidence="1">
    <location>
        <begin position="91"/>
        <end position="107"/>
    </location>
</feature>
<keyword evidence="2" id="KW-0812">Transmembrane</keyword>
<dbReference type="EMBL" id="CP039348">
    <property type="protein sequence ID" value="QCD90317.1"/>
    <property type="molecule type" value="Genomic_DNA"/>
</dbReference>
<organism evidence="3 4">
    <name type="scientific">Vigna unguiculata</name>
    <name type="common">Cowpea</name>
    <dbReference type="NCBI Taxonomy" id="3917"/>
    <lineage>
        <taxon>Eukaryota</taxon>
        <taxon>Viridiplantae</taxon>
        <taxon>Streptophyta</taxon>
        <taxon>Embryophyta</taxon>
        <taxon>Tracheophyta</taxon>
        <taxon>Spermatophyta</taxon>
        <taxon>Magnoliopsida</taxon>
        <taxon>eudicotyledons</taxon>
        <taxon>Gunneridae</taxon>
        <taxon>Pentapetalae</taxon>
        <taxon>rosids</taxon>
        <taxon>fabids</taxon>
        <taxon>Fabales</taxon>
        <taxon>Fabaceae</taxon>
        <taxon>Papilionoideae</taxon>
        <taxon>50 kb inversion clade</taxon>
        <taxon>NPAAA clade</taxon>
        <taxon>indigoferoid/millettioid clade</taxon>
        <taxon>Phaseoleae</taxon>
        <taxon>Vigna</taxon>
    </lineage>
</organism>
<evidence type="ECO:0000256" key="1">
    <source>
        <dbReference type="SAM" id="MobiDB-lite"/>
    </source>
</evidence>
<proteinExistence type="predicted"/>
<gene>
    <name evidence="3" type="ORF">DEO72_LG4g1272</name>
</gene>
<evidence type="ECO:0000256" key="2">
    <source>
        <dbReference type="SAM" id="Phobius"/>
    </source>
</evidence>
<feature type="region of interest" description="Disordered" evidence="1">
    <location>
        <begin position="80"/>
        <end position="107"/>
    </location>
</feature>
<reference evidence="3 4" key="1">
    <citation type="submission" date="2019-04" db="EMBL/GenBank/DDBJ databases">
        <title>An improved genome assembly and genetic linkage map for asparagus bean, Vigna unguiculata ssp. sesquipedialis.</title>
        <authorList>
            <person name="Xia Q."/>
            <person name="Zhang R."/>
            <person name="Dong Y."/>
        </authorList>
    </citation>
    <scope>NUCLEOTIDE SEQUENCE [LARGE SCALE GENOMIC DNA]</scope>
    <source>
        <tissue evidence="3">Leaf</tissue>
    </source>
</reference>
<dbReference type="Proteomes" id="UP000501690">
    <property type="component" value="Linkage Group LG4"/>
</dbReference>
<keyword evidence="2" id="KW-1133">Transmembrane helix</keyword>
<evidence type="ECO:0000313" key="3">
    <source>
        <dbReference type="EMBL" id="QCD90317.1"/>
    </source>
</evidence>
<keyword evidence="2" id="KW-0472">Membrane</keyword>
<dbReference type="AlphaFoldDB" id="A0A4D6LP44"/>